<comment type="caution">
    <text evidence="1">The sequence shown here is derived from an EMBL/GenBank/DDBJ whole genome shotgun (WGS) entry which is preliminary data.</text>
</comment>
<gene>
    <name evidence="1" type="ORF">BUTYVIB_00005</name>
</gene>
<name>D4RW10_9FIRM</name>
<organism evidence="1 2">
    <name type="scientific">Eshraghiella crossota DSM 2876</name>
    <dbReference type="NCBI Taxonomy" id="511680"/>
    <lineage>
        <taxon>Bacteria</taxon>
        <taxon>Bacillati</taxon>
        <taxon>Bacillota</taxon>
        <taxon>Clostridia</taxon>
        <taxon>Lachnospirales</taxon>
        <taxon>Lachnospiraceae</taxon>
        <taxon>Eshraghiella</taxon>
    </lineage>
</organism>
<dbReference type="Proteomes" id="UP000006238">
    <property type="component" value="Unassembled WGS sequence"/>
</dbReference>
<dbReference type="EMBL" id="ABWN01000003">
    <property type="protein sequence ID" value="EFF69819.1"/>
    <property type="molecule type" value="Genomic_DNA"/>
</dbReference>
<dbReference type="RefSeq" id="WP_005600449.1">
    <property type="nucleotide sequence ID" value="NZ_GG663506.1"/>
</dbReference>
<proteinExistence type="predicted"/>
<protein>
    <submittedName>
        <fullName evidence="1">Uncharacterized protein</fullName>
    </submittedName>
</protein>
<feature type="non-terminal residue" evidence="1">
    <location>
        <position position="392"/>
    </location>
</feature>
<accession>D4RW10</accession>
<evidence type="ECO:0000313" key="1">
    <source>
        <dbReference type="EMBL" id="EFF69819.1"/>
    </source>
</evidence>
<reference evidence="1 2" key="1">
    <citation type="submission" date="2010-02" db="EMBL/GenBank/DDBJ databases">
        <authorList>
            <person name="Weinstock G."/>
            <person name="Sodergren E."/>
            <person name="Clifton S."/>
            <person name="Fulton L."/>
            <person name="Fulton B."/>
            <person name="Courtney L."/>
            <person name="Fronick C."/>
            <person name="Harrison M."/>
            <person name="Strong C."/>
            <person name="Farmer C."/>
            <person name="Delahaunty K."/>
            <person name="Markovic C."/>
            <person name="Hall O."/>
            <person name="Minx P."/>
            <person name="Tomlinson C."/>
            <person name="Mitreva M."/>
            <person name="Nelson J."/>
            <person name="Hou S."/>
            <person name="Wollam A."/>
            <person name="Pepin K.H."/>
            <person name="Johnson M."/>
            <person name="Bhonagiri V."/>
            <person name="Zhang X."/>
            <person name="Suruliraj S."/>
            <person name="Warren W."/>
            <person name="Chinwalla A."/>
            <person name="Mardis E.R."/>
            <person name="Wilson R.K."/>
        </authorList>
    </citation>
    <scope>NUCLEOTIDE SEQUENCE [LARGE SCALE GENOMIC DNA]</scope>
    <source>
        <strain evidence="1 2">DSM 2876</strain>
    </source>
</reference>
<feature type="non-terminal residue" evidence="1">
    <location>
        <position position="1"/>
    </location>
</feature>
<dbReference type="AlphaFoldDB" id="D4RW10"/>
<sequence length="392" mass="43626">NIATIDTNGSIHILEVGTAHISVTAAKKGEWKKYEKTFTIESKAVDSYIKVYVDGIEKDITETIEISEDDIRNESVKLPVTLGMHNKYGRKLDYVSYTVTSKTQGISVNISDSGITISQTDSIERNVPFEITIKGYGWGYKESQVTLSFIISGKEIDNSSIYSVSYTENGTEKPLVNGKVINGVRTRWALTDKVKIKILEGKDYKISKKRYTDQLEQMFITITNSEKNNKDHSFYLWIDERNASFAHEYFGTDLEAPKLTLVNHEKINITGKGLYTSGNASINVRAADEDGHLYAVELIDSLTGDVIKSVGMEELAKNDASLKGTNVRFDIPFENNTAVHYAVVVWDQAGRKTVRSLAGLLRNAEYGEDTNVLISDNTPANDSFSVENGPDV</sequence>
<evidence type="ECO:0000313" key="2">
    <source>
        <dbReference type="Proteomes" id="UP000006238"/>
    </source>
</evidence>
<keyword evidence="2" id="KW-1185">Reference proteome</keyword>